<evidence type="ECO:0000256" key="6">
    <source>
        <dbReference type="ARBA" id="ARBA00022989"/>
    </source>
</evidence>
<gene>
    <name evidence="11" type="ORF">NEZAVI_LOCUS10348</name>
</gene>
<comment type="similarity">
    <text evidence="10">Belongs to the insect chemoreceptor superfamily. Heteromeric odorant receptor channel (TC 1.A.69) family.</text>
</comment>
<dbReference type="EMBL" id="OV725081">
    <property type="protein sequence ID" value="CAH1401297.1"/>
    <property type="molecule type" value="Genomic_DNA"/>
</dbReference>
<organism evidence="11 12">
    <name type="scientific">Nezara viridula</name>
    <name type="common">Southern green stink bug</name>
    <name type="synonym">Cimex viridulus</name>
    <dbReference type="NCBI Taxonomy" id="85310"/>
    <lineage>
        <taxon>Eukaryota</taxon>
        <taxon>Metazoa</taxon>
        <taxon>Ecdysozoa</taxon>
        <taxon>Arthropoda</taxon>
        <taxon>Hexapoda</taxon>
        <taxon>Insecta</taxon>
        <taxon>Pterygota</taxon>
        <taxon>Neoptera</taxon>
        <taxon>Paraneoptera</taxon>
        <taxon>Hemiptera</taxon>
        <taxon>Heteroptera</taxon>
        <taxon>Panheteroptera</taxon>
        <taxon>Pentatomomorpha</taxon>
        <taxon>Pentatomoidea</taxon>
        <taxon>Pentatomidae</taxon>
        <taxon>Pentatominae</taxon>
        <taxon>Nezara</taxon>
    </lineage>
</organism>
<dbReference type="GO" id="GO:0005886">
    <property type="term" value="C:plasma membrane"/>
    <property type="evidence" value="ECO:0007669"/>
    <property type="project" value="UniProtKB-SubCell"/>
</dbReference>
<evidence type="ECO:0000313" key="12">
    <source>
        <dbReference type="Proteomes" id="UP001152798"/>
    </source>
</evidence>
<dbReference type="Pfam" id="PF02949">
    <property type="entry name" value="7tm_6"/>
    <property type="match status" value="1"/>
</dbReference>
<feature type="transmembrane region" description="Helical" evidence="10">
    <location>
        <begin position="332"/>
        <end position="352"/>
    </location>
</feature>
<dbReference type="GO" id="GO:0004984">
    <property type="term" value="F:olfactory receptor activity"/>
    <property type="evidence" value="ECO:0007669"/>
    <property type="project" value="InterPro"/>
</dbReference>
<evidence type="ECO:0000256" key="5">
    <source>
        <dbReference type="ARBA" id="ARBA00022725"/>
    </source>
</evidence>
<dbReference type="GO" id="GO:0007165">
    <property type="term" value="P:signal transduction"/>
    <property type="evidence" value="ECO:0007669"/>
    <property type="project" value="UniProtKB-KW"/>
</dbReference>
<dbReference type="InterPro" id="IPR004117">
    <property type="entry name" value="7tm6_olfct_rcpt"/>
</dbReference>
<evidence type="ECO:0000256" key="8">
    <source>
        <dbReference type="ARBA" id="ARBA00023170"/>
    </source>
</evidence>
<keyword evidence="9 10" id="KW-0807">Transducer</keyword>
<evidence type="ECO:0000256" key="4">
    <source>
        <dbReference type="ARBA" id="ARBA00022692"/>
    </source>
</evidence>
<keyword evidence="3 10" id="KW-0716">Sensory transduction</keyword>
<feature type="transmembrane region" description="Helical" evidence="10">
    <location>
        <begin position="140"/>
        <end position="161"/>
    </location>
</feature>
<feature type="transmembrane region" description="Helical" evidence="10">
    <location>
        <begin position="42"/>
        <end position="61"/>
    </location>
</feature>
<keyword evidence="5 10" id="KW-0552">Olfaction</keyword>
<keyword evidence="6 10" id="KW-1133">Transmembrane helix</keyword>
<evidence type="ECO:0000256" key="1">
    <source>
        <dbReference type="ARBA" id="ARBA00004651"/>
    </source>
</evidence>
<keyword evidence="7 10" id="KW-0472">Membrane</keyword>
<comment type="subcellular location">
    <subcellularLocation>
        <location evidence="1 10">Cell membrane</location>
        <topology evidence="1 10">Multi-pass membrane protein</topology>
    </subcellularLocation>
</comment>
<feature type="transmembrane region" description="Helical" evidence="10">
    <location>
        <begin position="299"/>
        <end position="320"/>
    </location>
</feature>
<name>A0A9P0HGE8_NEZVI</name>
<reference evidence="11" key="1">
    <citation type="submission" date="2022-01" db="EMBL/GenBank/DDBJ databases">
        <authorList>
            <person name="King R."/>
        </authorList>
    </citation>
    <scope>NUCLEOTIDE SEQUENCE</scope>
</reference>
<proteinExistence type="inferred from homology"/>
<comment type="caution">
    <text evidence="10">Lacks conserved residue(s) required for the propagation of feature annotation.</text>
</comment>
<keyword evidence="2" id="KW-1003">Cell membrane</keyword>
<keyword evidence="8 10" id="KW-0675">Receptor</keyword>
<dbReference type="AlphaFoldDB" id="A0A9P0HGE8"/>
<evidence type="ECO:0000256" key="9">
    <source>
        <dbReference type="ARBA" id="ARBA00023224"/>
    </source>
</evidence>
<protein>
    <recommendedName>
        <fullName evidence="10">Odorant receptor</fullName>
    </recommendedName>
</protein>
<dbReference type="PANTHER" id="PTHR21137:SF35">
    <property type="entry name" value="ODORANT RECEPTOR 19A-RELATED"/>
    <property type="match status" value="1"/>
</dbReference>
<sequence length="429" mass="48811">MWLFSGYEQADSIQVEAFMDQQYYSLLQVTSLYLKMGPNNRLLSFIQFTIYLIILGFHWMIVVNATLVIFDINMVLFSQSVHFSLLIQLAFILPICFLIKHKNMFMFHKMLSYEFFDYQDPPIIGEDYLRSVMAKENRRMFLIPVGVGAAAGAVLIMAPIVDHNVGSFDFNRTTNIFSDNLPYRYAPYPFNVKDGFGYYFALLGQMLCGLLLTVIIGGGGFLFLKLAQNICLQLKILHSSLDNIESRTEHLVKKLFGSIDRNKDLYHDSHYAYCYTMCLRKNYQHHQVIVSAFKIFEELASIPVFLAYMTGTIVIALSLISAGSAKELPGTTVASMILCGVEIGYMFLFSVFGQRLSDLSSDLRFKIYSIKWYLCDTKVTSNLKIFQEVTLKPLTMTVGGIVPANMETFSTVMNSAYSYYNLVNAFDGS</sequence>
<dbReference type="PANTHER" id="PTHR21137">
    <property type="entry name" value="ODORANT RECEPTOR"/>
    <property type="match status" value="1"/>
</dbReference>
<evidence type="ECO:0000256" key="2">
    <source>
        <dbReference type="ARBA" id="ARBA00022475"/>
    </source>
</evidence>
<feature type="transmembrane region" description="Helical" evidence="10">
    <location>
        <begin position="198"/>
        <end position="224"/>
    </location>
</feature>
<keyword evidence="12" id="KW-1185">Reference proteome</keyword>
<evidence type="ECO:0000256" key="7">
    <source>
        <dbReference type="ARBA" id="ARBA00023136"/>
    </source>
</evidence>
<dbReference type="GO" id="GO:0005549">
    <property type="term" value="F:odorant binding"/>
    <property type="evidence" value="ECO:0007669"/>
    <property type="project" value="InterPro"/>
</dbReference>
<accession>A0A9P0HGE8</accession>
<dbReference type="Proteomes" id="UP001152798">
    <property type="component" value="Chromosome 5"/>
</dbReference>
<keyword evidence="4 10" id="KW-0812">Transmembrane</keyword>
<evidence type="ECO:0000256" key="10">
    <source>
        <dbReference type="RuleBase" id="RU351113"/>
    </source>
</evidence>
<feature type="transmembrane region" description="Helical" evidence="10">
    <location>
        <begin position="81"/>
        <end position="99"/>
    </location>
</feature>
<evidence type="ECO:0000256" key="3">
    <source>
        <dbReference type="ARBA" id="ARBA00022606"/>
    </source>
</evidence>
<evidence type="ECO:0000313" key="11">
    <source>
        <dbReference type="EMBL" id="CAH1401297.1"/>
    </source>
</evidence>
<dbReference type="OrthoDB" id="6622932at2759"/>